<reference evidence="3 4" key="1">
    <citation type="submission" date="2020-07" db="EMBL/GenBank/DDBJ databases">
        <title>Genomic Encyclopedia of Type Strains, Phase IV (KMG-IV): sequencing the most valuable type-strain genomes for metagenomic binning, comparative biology and taxonomic classification.</title>
        <authorList>
            <person name="Goeker M."/>
        </authorList>
    </citation>
    <scope>NUCLEOTIDE SEQUENCE [LARGE SCALE GENOMIC DNA]</scope>
    <source>
        <strain evidence="3 4">DSM 17721</strain>
    </source>
</reference>
<name>A0A7W0HK03_9BACT</name>
<dbReference type="InterPro" id="IPR052419">
    <property type="entry name" value="5_3-deoxyribonucleotidase-like"/>
</dbReference>
<feature type="active site" description="Nucleophile" evidence="2">
    <location>
        <position position="11"/>
    </location>
</feature>
<evidence type="ECO:0000313" key="4">
    <source>
        <dbReference type="Proteomes" id="UP000525298"/>
    </source>
</evidence>
<gene>
    <name evidence="3" type="ORF">HNR65_001107</name>
</gene>
<dbReference type="EMBL" id="JACDUS010000002">
    <property type="protein sequence ID" value="MBA2880789.1"/>
    <property type="molecule type" value="Genomic_DNA"/>
</dbReference>
<dbReference type="RefSeq" id="WP_181550444.1">
    <property type="nucleotide sequence ID" value="NZ_JACDUS010000002.1"/>
</dbReference>
<sequence>MKIDPKGIAFDIDGVVADTMSLFLAIADKEFGIRHIRYEEITDYSLVEAAIIDHGVMWEIILRILEGRYNHPLDPIDGAPEVLRQLNRICSPTLFVTARPEAGHITGWICEILQTGRECIEVVATGSFENKQEVLEKRNITHFVEDRLETCFMLAKAGITPIVFRQPWNRKSHPFAEVGNWRELEALISME</sequence>
<proteinExistence type="inferred from homology"/>
<dbReference type="PANTHER" id="PTHR35134:SF2">
    <property type="entry name" value="NUCLEOTIDASE YQFW-RELATED"/>
    <property type="match status" value="1"/>
</dbReference>
<organism evidence="3 4">
    <name type="scientific">Desulfosalsimonas propionicica</name>
    <dbReference type="NCBI Taxonomy" id="332175"/>
    <lineage>
        <taxon>Bacteria</taxon>
        <taxon>Pseudomonadati</taxon>
        <taxon>Thermodesulfobacteriota</taxon>
        <taxon>Desulfobacteria</taxon>
        <taxon>Desulfobacterales</taxon>
        <taxon>Desulfosalsimonadaceae</taxon>
        <taxon>Desulfosalsimonas</taxon>
    </lineage>
</organism>
<evidence type="ECO:0000256" key="2">
    <source>
        <dbReference type="PIRSR" id="PIRSR610708-1"/>
    </source>
</evidence>
<dbReference type="PANTHER" id="PTHR35134">
    <property type="entry name" value="NUCLEOTIDASE YQFW-RELATED"/>
    <property type="match status" value="1"/>
</dbReference>
<evidence type="ECO:0000313" key="3">
    <source>
        <dbReference type="EMBL" id="MBA2880789.1"/>
    </source>
</evidence>
<accession>A0A7W0HK03</accession>
<feature type="active site" description="Proton donor" evidence="2">
    <location>
        <position position="13"/>
    </location>
</feature>
<dbReference type="SUPFAM" id="SSF56784">
    <property type="entry name" value="HAD-like"/>
    <property type="match status" value="1"/>
</dbReference>
<protein>
    <recommendedName>
        <fullName evidence="5">Haloacid dehalogenase</fullName>
    </recommendedName>
</protein>
<evidence type="ECO:0008006" key="5">
    <source>
        <dbReference type="Google" id="ProtNLM"/>
    </source>
</evidence>
<comment type="similarity">
    <text evidence="1">Belongs to the 5'(3')-deoxyribonucleotidase family.</text>
</comment>
<dbReference type="AlphaFoldDB" id="A0A7W0HK03"/>
<dbReference type="GO" id="GO:0009264">
    <property type="term" value="P:deoxyribonucleotide catabolic process"/>
    <property type="evidence" value="ECO:0007669"/>
    <property type="project" value="InterPro"/>
</dbReference>
<dbReference type="Pfam" id="PF06941">
    <property type="entry name" value="NT5C"/>
    <property type="match status" value="1"/>
</dbReference>
<dbReference type="Proteomes" id="UP000525298">
    <property type="component" value="Unassembled WGS sequence"/>
</dbReference>
<dbReference type="InterPro" id="IPR023214">
    <property type="entry name" value="HAD_sf"/>
</dbReference>
<evidence type="ECO:0000256" key="1">
    <source>
        <dbReference type="ARBA" id="ARBA00009589"/>
    </source>
</evidence>
<dbReference type="InterPro" id="IPR036412">
    <property type="entry name" value="HAD-like_sf"/>
</dbReference>
<dbReference type="Gene3D" id="3.40.50.1000">
    <property type="entry name" value="HAD superfamily/HAD-like"/>
    <property type="match status" value="1"/>
</dbReference>
<keyword evidence="4" id="KW-1185">Reference proteome</keyword>
<dbReference type="InterPro" id="IPR010708">
    <property type="entry name" value="5'(3')-deoxyribonucleotidase"/>
</dbReference>
<dbReference type="GO" id="GO:0008253">
    <property type="term" value="F:5'-nucleotidase activity"/>
    <property type="evidence" value="ECO:0007669"/>
    <property type="project" value="InterPro"/>
</dbReference>
<comment type="caution">
    <text evidence="3">The sequence shown here is derived from an EMBL/GenBank/DDBJ whole genome shotgun (WGS) entry which is preliminary data.</text>
</comment>